<accession>A0A098AXW5</accession>
<evidence type="ECO:0000256" key="15">
    <source>
        <dbReference type="ARBA" id="ARBA00048610"/>
    </source>
</evidence>
<evidence type="ECO:0000256" key="12">
    <source>
        <dbReference type="ARBA" id="ARBA00038669"/>
    </source>
</evidence>
<dbReference type="InterPro" id="IPR027417">
    <property type="entry name" value="P-loop_NTPase"/>
</dbReference>
<evidence type="ECO:0000256" key="13">
    <source>
        <dbReference type="ARBA" id="ARBA00039098"/>
    </source>
</evidence>
<dbReference type="PATRIC" id="fig|49338.4.peg.1694"/>
<evidence type="ECO:0000256" key="8">
    <source>
        <dbReference type="ARBA" id="ARBA00022967"/>
    </source>
</evidence>
<dbReference type="GO" id="GO:0005886">
    <property type="term" value="C:plasma membrane"/>
    <property type="evidence" value="ECO:0007669"/>
    <property type="project" value="UniProtKB-SubCell"/>
</dbReference>
<evidence type="ECO:0000256" key="14">
    <source>
        <dbReference type="ARBA" id="ARBA00044143"/>
    </source>
</evidence>
<gene>
    <name evidence="17" type="ORF">DPCES_1576</name>
</gene>
<organism evidence="17">
    <name type="scientific">Desulfitobacterium hafniense</name>
    <name type="common">Desulfitobacterium frappieri</name>
    <dbReference type="NCBI Taxonomy" id="49338"/>
    <lineage>
        <taxon>Bacteria</taxon>
        <taxon>Bacillati</taxon>
        <taxon>Bacillota</taxon>
        <taxon>Clostridia</taxon>
        <taxon>Eubacteriales</taxon>
        <taxon>Desulfitobacteriaceae</taxon>
        <taxon>Desulfitobacterium</taxon>
    </lineage>
</organism>
<evidence type="ECO:0000256" key="2">
    <source>
        <dbReference type="ARBA" id="ARBA00005417"/>
    </source>
</evidence>
<keyword evidence="7 17" id="KW-0067">ATP-binding</keyword>
<dbReference type="Pfam" id="PF00005">
    <property type="entry name" value="ABC_tran"/>
    <property type="match status" value="1"/>
</dbReference>
<evidence type="ECO:0000256" key="10">
    <source>
        <dbReference type="ARBA" id="ARBA00023112"/>
    </source>
</evidence>
<keyword evidence="9" id="KW-0406">Ion transport</keyword>
<dbReference type="GO" id="GO:0005524">
    <property type="term" value="F:ATP binding"/>
    <property type="evidence" value="ECO:0007669"/>
    <property type="project" value="UniProtKB-KW"/>
</dbReference>
<evidence type="ECO:0000256" key="1">
    <source>
        <dbReference type="ARBA" id="ARBA00004202"/>
    </source>
</evidence>
<keyword evidence="6" id="KW-0547">Nucleotide-binding</keyword>
<dbReference type="InterPro" id="IPR050388">
    <property type="entry name" value="ABC_Ni/Peptide_Import"/>
</dbReference>
<evidence type="ECO:0000256" key="6">
    <source>
        <dbReference type="ARBA" id="ARBA00022741"/>
    </source>
</evidence>
<dbReference type="SMART" id="SM00382">
    <property type="entry name" value="AAA"/>
    <property type="match status" value="1"/>
</dbReference>
<comment type="subunit">
    <text evidence="12">The complex is composed of two ATP-binding proteins (NikD and NikE), two transmembrane proteins (NikB and NikC) and a solute-binding protein (NikA).</text>
</comment>
<dbReference type="PANTHER" id="PTHR43297">
    <property type="entry name" value="OLIGOPEPTIDE TRANSPORT ATP-BINDING PROTEIN APPD"/>
    <property type="match status" value="1"/>
</dbReference>
<dbReference type="EC" id="7.2.2.11" evidence="13"/>
<protein>
    <recommendedName>
        <fullName evidence="14">Nickel import system ATP-binding protein NikD</fullName>
        <ecNumber evidence="13">7.2.2.11</ecNumber>
    </recommendedName>
</protein>
<keyword evidence="11" id="KW-0472">Membrane</keyword>
<evidence type="ECO:0000256" key="5">
    <source>
        <dbReference type="ARBA" id="ARBA00022596"/>
    </source>
</evidence>
<keyword evidence="5" id="KW-0533">Nickel</keyword>
<dbReference type="InterPro" id="IPR017871">
    <property type="entry name" value="ABC_transporter-like_CS"/>
</dbReference>
<dbReference type="AlphaFoldDB" id="A0A098AXW5"/>
<dbReference type="InterPro" id="IPR003439">
    <property type="entry name" value="ABC_transporter-like_ATP-bd"/>
</dbReference>
<dbReference type="EMBL" id="LK996017">
    <property type="protein sequence ID" value="CDX01463.1"/>
    <property type="molecule type" value="Genomic_DNA"/>
</dbReference>
<dbReference type="SUPFAM" id="SSF52540">
    <property type="entry name" value="P-loop containing nucleoside triphosphate hydrolases"/>
    <property type="match status" value="1"/>
</dbReference>
<dbReference type="GO" id="GO:0016887">
    <property type="term" value="F:ATP hydrolysis activity"/>
    <property type="evidence" value="ECO:0007669"/>
    <property type="project" value="InterPro"/>
</dbReference>
<evidence type="ECO:0000256" key="3">
    <source>
        <dbReference type="ARBA" id="ARBA00022448"/>
    </source>
</evidence>
<keyword evidence="4" id="KW-1003">Cell membrane</keyword>
<dbReference type="PROSITE" id="PS00211">
    <property type="entry name" value="ABC_TRANSPORTER_1"/>
    <property type="match status" value="1"/>
</dbReference>
<evidence type="ECO:0000259" key="16">
    <source>
        <dbReference type="PROSITE" id="PS50893"/>
    </source>
</evidence>
<evidence type="ECO:0000256" key="7">
    <source>
        <dbReference type="ARBA" id="ARBA00022840"/>
    </source>
</evidence>
<dbReference type="GO" id="GO:0015413">
    <property type="term" value="F:ABC-type nickel transporter activity"/>
    <property type="evidence" value="ECO:0007669"/>
    <property type="project" value="UniProtKB-EC"/>
</dbReference>
<dbReference type="Gene3D" id="3.40.50.300">
    <property type="entry name" value="P-loop containing nucleotide triphosphate hydrolases"/>
    <property type="match status" value="1"/>
</dbReference>
<proteinExistence type="inferred from homology"/>
<feature type="domain" description="ABC transporter" evidence="16">
    <location>
        <begin position="12"/>
        <end position="250"/>
    </location>
</feature>
<comment type="similarity">
    <text evidence="2">Belongs to the ABC transporter superfamily.</text>
</comment>
<keyword evidence="8" id="KW-1278">Translocase</keyword>
<dbReference type="PANTHER" id="PTHR43297:SF13">
    <property type="entry name" value="NICKEL ABC TRANSPORTER, ATP-BINDING PROTEIN"/>
    <property type="match status" value="1"/>
</dbReference>
<evidence type="ECO:0000256" key="11">
    <source>
        <dbReference type="ARBA" id="ARBA00023136"/>
    </source>
</evidence>
<dbReference type="RefSeq" id="WP_208925517.1">
    <property type="nucleotide sequence ID" value="NZ_LK996017.1"/>
</dbReference>
<keyword evidence="3" id="KW-0813">Transport</keyword>
<comment type="subcellular location">
    <subcellularLocation>
        <location evidence="1">Cell membrane</location>
        <topology evidence="1">Peripheral membrane protein</topology>
    </subcellularLocation>
</comment>
<evidence type="ECO:0000256" key="4">
    <source>
        <dbReference type="ARBA" id="ARBA00022475"/>
    </source>
</evidence>
<keyword evidence="10" id="KW-0921">Nickel transport</keyword>
<dbReference type="InterPro" id="IPR003593">
    <property type="entry name" value="AAA+_ATPase"/>
</dbReference>
<name>A0A098AXW5_DESHA</name>
<sequence>MAEAKQTVILDVQGLSVTFDGYDASLEKITSLAIADLSVQIHTGEILAIVGSSGSGKSLLAHAIMGILPYNAQVGGKMAYKGQELTPEYREKLQGKEIAFIPQSVAYLDPLMRVGEQVRGTGGEKLREAQRKAFAKYRLDGKAEKLYPFQLSGGMARRILISTAVVANAELIIADEPTPGLDLNLAIQALKDFREFADQGKGVLLITHDIDLALNVADRISIFHSGTVVETARREDFSGDGEGLKHPYSRALFRALPQNGFQIAHCPQCGLSCAVWEIDGDELRCACGYHA</sequence>
<evidence type="ECO:0000256" key="9">
    <source>
        <dbReference type="ARBA" id="ARBA00023065"/>
    </source>
</evidence>
<evidence type="ECO:0000313" key="17">
    <source>
        <dbReference type="EMBL" id="CDX01463.1"/>
    </source>
</evidence>
<comment type="catalytic activity">
    <reaction evidence="15">
        <text>Ni(2+)(out) + ATP + H2O = Ni(2+)(in) + ADP + phosphate + H(+)</text>
        <dbReference type="Rhea" id="RHEA:15557"/>
        <dbReference type="ChEBI" id="CHEBI:15377"/>
        <dbReference type="ChEBI" id="CHEBI:15378"/>
        <dbReference type="ChEBI" id="CHEBI:30616"/>
        <dbReference type="ChEBI" id="CHEBI:43474"/>
        <dbReference type="ChEBI" id="CHEBI:49786"/>
        <dbReference type="ChEBI" id="CHEBI:456216"/>
        <dbReference type="EC" id="7.2.2.11"/>
    </reaction>
    <physiologicalReaction direction="left-to-right" evidence="15">
        <dbReference type="Rhea" id="RHEA:15558"/>
    </physiologicalReaction>
</comment>
<reference evidence="17" key="1">
    <citation type="submission" date="2014-07" db="EMBL/GenBank/DDBJ databases">
        <authorList>
            <person name="Hornung V.Bastian."/>
        </authorList>
    </citation>
    <scope>NUCLEOTIDE SEQUENCE</scope>
    <source>
        <strain evidence="17">PCE-S</strain>
    </source>
</reference>
<dbReference type="PROSITE" id="PS50893">
    <property type="entry name" value="ABC_TRANSPORTER_2"/>
    <property type="match status" value="1"/>
</dbReference>